<dbReference type="Proteomes" id="UP000663828">
    <property type="component" value="Unassembled WGS sequence"/>
</dbReference>
<evidence type="ECO:0000313" key="1">
    <source>
        <dbReference type="EMBL" id="CAF0828131.1"/>
    </source>
</evidence>
<evidence type="ECO:0000313" key="2">
    <source>
        <dbReference type="Proteomes" id="UP000663828"/>
    </source>
</evidence>
<proteinExistence type="predicted"/>
<keyword evidence="2" id="KW-1185">Reference proteome</keyword>
<comment type="caution">
    <text evidence="1">The sequence shown here is derived from an EMBL/GenBank/DDBJ whole genome shotgun (WGS) entry which is preliminary data.</text>
</comment>
<dbReference type="AlphaFoldDB" id="A0A813UJW2"/>
<organism evidence="1 2">
    <name type="scientific">Adineta ricciae</name>
    <name type="common">Rotifer</name>
    <dbReference type="NCBI Taxonomy" id="249248"/>
    <lineage>
        <taxon>Eukaryota</taxon>
        <taxon>Metazoa</taxon>
        <taxon>Spiralia</taxon>
        <taxon>Gnathifera</taxon>
        <taxon>Rotifera</taxon>
        <taxon>Eurotatoria</taxon>
        <taxon>Bdelloidea</taxon>
        <taxon>Adinetida</taxon>
        <taxon>Adinetidae</taxon>
        <taxon>Adineta</taxon>
    </lineage>
</organism>
<accession>A0A813UJW2</accession>
<sequence>MPKTFIFASGQLLTLKYKQIARIPYLTALVSSANNFKTIYNEHGHLKIDSHIDFEDFSFAIESLSFQSIRQTFTHLPKHRNIIRIIALLDFLGLLSQTDTTFAEIDYTFFTAHLPCNLRLCSDEEIVRPHTLQDMAVRFGIAIVKENYDLNQCEVNDQIYWFIMFVLCAPKFFGHRLRYHIYKIAQNSFSLYNIVSLKRLEKLVRNTEKNTRELLSTETINDLHPDEEIGDFWQMSTNHFYFSWFFHSTRNRRTRWVRNGFIFQISLEEGLHHIRSDIYFIFLETTNATRVSSDHWSFSYSDLLAEIHQRVSHIMCDRLKNQLCAFVLNENDGRQQIYAQDEINAEIFKAIYDFTPKLETKHQELLRKIQQYEETSSIIPDINIFGFVQPCYYLHLVYEFEYSRLKYRRMQEKALLYEVTLSKLRECSQVVEELHQKVLDTLYDVIADGIRNRQEMQQEIAELRQNLSSKCPLKTFLSFATSIRQCYWAFDEKPFHKHTWHHSKRRP</sequence>
<name>A0A813UJW2_ADIRI</name>
<protein>
    <submittedName>
        <fullName evidence="1">Uncharacterized protein</fullName>
    </submittedName>
</protein>
<dbReference type="EMBL" id="CAJNOR010000176">
    <property type="protein sequence ID" value="CAF0828131.1"/>
    <property type="molecule type" value="Genomic_DNA"/>
</dbReference>
<gene>
    <name evidence="1" type="ORF">XAT740_LOCUS4316</name>
</gene>
<reference evidence="1" key="1">
    <citation type="submission" date="2021-02" db="EMBL/GenBank/DDBJ databases">
        <authorList>
            <person name="Nowell W R."/>
        </authorList>
    </citation>
    <scope>NUCLEOTIDE SEQUENCE</scope>
</reference>